<dbReference type="Proteomes" id="UP001226434">
    <property type="component" value="Unassembled WGS sequence"/>
</dbReference>
<gene>
    <name evidence="2" type="ORF">QJ048_10770</name>
</gene>
<keyword evidence="1" id="KW-0812">Transmembrane</keyword>
<keyword evidence="3" id="KW-1185">Reference proteome</keyword>
<dbReference type="RefSeq" id="WP_282334355.1">
    <property type="nucleotide sequence ID" value="NZ_JASBRG010000006.1"/>
</dbReference>
<protein>
    <recommendedName>
        <fullName evidence="4">O-antigen ligase family protein</fullName>
    </recommendedName>
</protein>
<evidence type="ECO:0000313" key="3">
    <source>
        <dbReference type="Proteomes" id="UP001226434"/>
    </source>
</evidence>
<accession>A0ABT6RCG8</accession>
<reference evidence="2 3" key="1">
    <citation type="submission" date="2023-05" db="EMBL/GenBank/DDBJ databases">
        <title>Genome sequence of Pinibacter sp. MAH-24.</title>
        <authorList>
            <person name="Huq M.A."/>
        </authorList>
    </citation>
    <scope>NUCLEOTIDE SEQUENCE [LARGE SCALE GENOMIC DNA]</scope>
    <source>
        <strain evidence="2 3">MAH-24</strain>
    </source>
</reference>
<feature type="transmembrane region" description="Helical" evidence="1">
    <location>
        <begin position="52"/>
        <end position="69"/>
    </location>
</feature>
<evidence type="ECO:0000313" key="2">
    <source>
        <dbReference type="EMBL" id="MDI3320258.1"/>
    </source>
</evidence>
<feature type="transmembrane region" description="Helical" evidence="1">
    <location>
        <begin position="12"/>
        <end position="32"/>
    </location>
</feature>
<organism evidence="2 3">
    <name type="scientific">Pinibacter soli</name>
    <dbReference type="NCBI Taxonomy" id="3044211"/>
    <lineage>
        <taxon>Bacteria</taxon>
        <taxon>Pseudomonadati</taxon>
        <taxon>Bacteroidota</taxon>
        <taxon>Chitinophagia</taxon>
        <taxon>Chitinophagales</taxon>
        <taxon>Chitinophagaceae</taxon>
        <taxon>Pinibacter</taxon>
    </lineage>
</organism>
<feature type="transmembrane region" description="Helical" evidence="1">
    <location>
        <begin position="81"/>
        <end position="99"/>
    </location>
</feature>
<feature type="transmembrane region" description="Helical" evidence="1">
    <location>
        <begin position="153"/>
        <end position="173"/>
    </location>
</feature>
<feature type="transmembrane region" description="Helical" evidence="1">
    <location>
        <begin position="185"/>
        <end position="217"/>
    </location>
</feature>
<comment type="caution">
    <text evidence="2">The sequence shown here is derived from an EMBL/GenBank/DDBJ whole genome shotgun (WGS) entry which is preliminary data.</text>
</comment>
<sequence>MVDSDGKINKYLPFAVLYFFFNSLLLPLGLLYTTLLTPVFILWLYKYPVFKYFYFFVALSVVFAVVHFFNGVSFAGYTKSYVLILSVFFWCMAFYQFLLNCNSLQGIFNKLIIINFFLVLLALAFYFVPFLKPILWYKNSLTAGSGNVYRLKLFTYEASYYSLLLVPLVYYYYLKILFFRTGSNMLIFCLATLPILLSFSFGVLGGIALGFVLLLVSDVKLFYIKKIKYILITGLVVLPAVFFILYYIFPNNVLFLRIGNIIGGNDTSFNGRTSDSIILAYKIARDKNLLFGCGPGQTKLIGADFFKEFYHRYFAESEVVLPNNVADILAAYGLLGVLLKLGVEFYLFFKTRVFDNYYRLGLFIFIFIYQFTGSFITNIAEYVIWILAFTAPIFPEFNKRNVFPDYYNNELIRNA</sequence>
<evidence type="ECO:0000256" key="1">
    <source>
        <dbReference type="SAM" id="Phobius"/>
    </source>
</evidence>
<feature type="transmembrane region" description="Helical" evidence="1">
    <location>
        <begin position="329"/>
        <end position="349"/>
    </location>
</feature>
<evidence type="ECO:0008006" key="4">
    <source>
        <dbReference type="Google" id="ProtNLM"/>
    </source>
</evidence>
<keyword evidence="1" id="KW-0472">Membrane</keyword>
<keyword evidence="1" id="KW-1133">Transmembrane helix</keyword>
<dbReference type="EMBL" id="JASBRG010000006">
    <property type="protein sequence ID" value="MDI3320258.1"/>
    <property type="molecule type" value="Genomic_DNA"/>
</dbReference>
<feature type="transmembrane region" description="Helical" evidence="1">
    <location>
        <begin position="361"/>
        <end position="394"/>
    </location>
</feature>
<name>A0ABT6RCG8_9BACT</name>
<feature type="transmembrane region" description="Helical" evidence="1">
    <location>
        <begin position="229"/>
        <end position="249"/>
    </location>
</feature>
<proteinExistence type="predicted"/>
<feature type="transmembrane region" description="Helical" evidence="1">
    <location>
        <begin position="111"/>
        <end position="132"/>
    </location>
</feature>